<dbReference type="Proteomes" id="UP001286313">
    <property type="component" value="Unassembled WGS sequence"/>
</dbReference>
<dbReference type="EMBL" id="JAWQEG010006829">
    <property type="protein sequence ID" value="KAK3853773.1"/>
    <property type="molecule type" value="Genomic_DNA"/>
</dbReference>
<organism evidence="2 4">
    <name type="scientific">Petrolisthes cinctipes</name>
    <name type="common">Flat porcelain crab</name>
    <dbReference type="NCBI Taxonomy" id="88211"/>
    <lineage>
        <taxon>Eukaryota</taxon>
        <taxon>Metazoa</taxon>
        <taxon>Ecdysozoa</taxon>
        <taxon>Arthropoda</taxon>
        <taxon>Crustacea</taxon>
        <taxon>Multicrustacea</taxon>
        <taxon>Malacostraca</taxon>
        <taxon>Eumalacostraca</taxon>
        <taxon>Eucarida</taxon>
        <taxon>Decapoda</taxon>
        <taxon>Pleocyemata</taxon>
        <taxon>Anomura</taxon>
        <taxon>Galatheoidea</taxon>
        <taxon>Porcellanidae</taxon>
        <taxon>Petrolisthes</taxon>
    </lineage>
</organism>
<reference evidence="2" key="1">
    <citation type="submission" date="2023-10" db="EMBL/GenBank/DDBJ databases">
        <title>Genome assemblies of two species of porcelain crab, Petrolisthes cinctipes and Petrolisthes manimaculis (Anomura: Porcellanidae).</title>
        <authorList>
            <person name="Angst P."/>
        </authorList>
    </citation>
    <scope>NUCLEOTIDE SEQUENCE</scope>
    <source>
        <strain evidence="2">PB745_01</strain>
        <tissue evidence="2">Gill</tissue>
    </source>
</reference>
<evidence type="ECO:0000313" key="3">
    <source>
        <dbReference type="EMBL" id="KAK3859557.1"/>
    </source>
</evidence>
<feature type="region of interest" description="Disordered" evidence="1">
    <location>
        <begin position="1"/>
        <end position="20"/>
    </location>
</feature>
<name>A0AAE1BNM9_PETCI</name>
<comment type="caution">
    <text evidence="2">The sequence shown here is derived from an EMBL/GenBank/DDBJ whole genome shotgun (WGS) entry which is preliminary data.</text>
</comment>
<accession>A0AAE1BNM9</accession>
<gene>
    <name evidence="3" type="ORF">Pcinc_034343</name>
    <name evidence="2" type="ORF">Pcinc_039697</name>
</gene>
<dbReference type="AlphaFoldDB" id="A0AAE1BNM9"/>
<sequence>MEWSGQEVDEKYSPHKPRSFTPPIHYLLKYEPGAGTRQATSVRKPVRRVAPARGDGTLGQQRRRSVVRARDPQSPTLERVCRRFTLAIYMKPANPTPGHHEATSYNLL</sequence>
<feature type="region of interest" description="Disordered" evidence="1">
    <location>
        <begin position="35"/>
        <end position="74"/>
    </location>
</feature>
<evidence type="ECO:0000313" key="2">
    <source>
        <dbReference type="EMBL" id="KAK3853773.1"/>
    </source>
</evidence>
<evidence type="ECO:0000256" key="1">
    <source>
        <dbReference type="SAM" id="MobiDB-lite"/>
    </source>
</evidence>
<protein>
    <submittedName>
        <fullName evidence="2">Uncharacterized protein</fullName>
    </submittedName>
</protein>
<proteinExistence type="predicted"/>
<dbReference type="EMBL" id="JAWQEG010004988">
    <property type="protein sequence ID" value="KAK3859557.1"/>
    <property type="molecule type" value="Genomic_DNA"/>
</dbReference>
<keyword evidence="4" id="KW-1185">Reference proteome</keyword>
<evidence type="ECO:0000313" key="4">
    <source>
        <dbReference type="Proteomes" id="UP001286313"/>
    </source>
</evidence>